<sequence length="300" mass="33948">MSLSNMPKLQELYFHPWKLPLETLILVDDEFYSLIEYLLGSTLSSLLRAQEVNSVPILLLTTDVFEHLFLKINDVTNNFLRQELLLQIDNNNSIVKNANRTKIKCLLDILKIASDRIFKEGQRIASKHQINYSSFATPSATSAVSTANSNSTLTIDDERNHLLKCIDDWSSLNENFLNLKDFKLEEGNNFRLVVKTGTNGIQASIECLCKTVITLGKLHNKLIPSNFYRHLKSPGCKYVNLLCKAQKLEEMNRNNSCSTSSSSSSQIIDNNSQSTTAVVPSRKRTSESTQQINSQKKRKN</sequence>
<name>A0A816C237_9BILA</name>
<evidence type="ECO:0000256" key="1">
    <source>
        <dbReference type="SAM" id="MobiDB-lite"/>
    </source>
</evidence>
<comment type="caution">
    <text evidence="3">The sequence shown here is derived from an EMBL/GenBank/DDBJ whole genome shotgun (WGS) entry which is preliminary data.</text>
</comment>
<protein>
    <submittedName>
        <fullName evidence="3">Uncharacterized protein</fullName>
    </submittedName>
</protein>
<accession>A0A816C237</accession>
<dbReference type="OrthoDB" id="10015309at2759"/>
<evidence type="ECO:0000313" key="4">
    <source>
        <dbReference type="Proteomes" id="UP000663832"/>
    </source>
</evidence>
<dbReference type="Proteomes" id="UP000663832">
    <property type="component" value="Unassembled WGS sequence"/>
</dbReference>
<dbReference type="EMBL" id="CAJNOM010001787">
    <property type="protein sequence ID" value="CAF1619011.1"/>
    <property type="molecule type" value="Genomic_DNA"/>
</dbReference>
<reference evidence="3" key="1">
    <citation type="submission" date="2021-02" db="EMBL/GenBank/DDBJ databases">
        <authorList>
            <person name="Nowell W R."/>
        </authorList>
    </citation>
    <scope>NUCLEOTIDE SEQUENCE</scope>
</reference>
<dbReference type="EMBL" id="CAJNOI010001464">
    <property type="protein sequence ID" value="CAF1415672.1"/>
    <property type="molecule type" value="Genomic_DNA"/>
</dbReference>
<evidence type="ECO:0000313" key="2">
    <source>
        <dbReference type="EMBL" id="CAF1415672.1"/>
    </source>
</evidence>
<feature type="region of interest" description="Disordered" evidence="1">
    <location>
        <begin position="254"/>
        <end position="300"/>
    </location>
</feature>
<evidence type="ECO:0000313" key="3">
    <source>
        <dbReference type="EMBL" id="CAF1619011.1"/>
    </source>
</evidence>
<dbReference type="AlphaFoldDB" id="A0A816C237"/>
<feature type="compositionally biased region" description="Low complexity" evidence="1">
    <location>
        <begin position="254"/>
        <end position="275"/>
    </location>
</feature>
<gene>
    <name evidence="2" type="ORF">BJG266_LOCUS38473</name>
    <name evidence="3" type="ORF">QVE165_LOCUS55344</name>
</gene>
<proteinExistence type="predicted"/>
<organism evidence="3 4">
    <name type="scientific">Adineta steineri</name>
    <dbReference type="NCBI Taxonomy" id="433720"/>
    <lineage>
        <taxon>Eukaryota</taxon>
        <taxon>Metazoa</taxon>
        <taxon>Spiralia</taxon>
        <taxon>Gnathifera</taxon>
        <taxon>Rotifera</taxon>
        <taxon>Eurotatoria</taxon>
        <taxon>Bdelloidea</taxon>
        <taxon>Adinetida</taxon>
        <taxon>Adinetidae</taxon>
        <taxon>Adineta</taxon>
    </lineage>
</organism>
<keyword evidence="4" id="KW-1185">Reference proteome</keyword>
<dbReference type="Proteomes" id="UP000663877">
    <property type="component" value="Unassembled WGS sequence"/>
</dbReference>